<dbReference type="InterPro" id="IPR059100">
    <property type="entry name" value="TSP3_bac"/>
</dbReference>
<dbReference type="InterPro" id="IPR001434">
    <property type="entry name" value="OmcB-like_DUF11"/>
</dbReference>
<evidence type="ECO:0000313" key="11">
    <source>
        <dbReference type="EMBL" id="TAI47010.1"/>
    </source>
</evidence>
<keyword evidence="6" id="KW-0406">Ion transport</keyword>
<keyword evidence="6" id="KW-0813">Transport</keyword>
<dbReference type="PANTHER" id="PTHR11878">
    <property type="entry name" value="SODIUM/CALCIUM EXCHANGER"/>
    <property type="match status" value="1"/>
</dbReference>
<dbReference type="NCBIfam" id="TIGR04131">
    <property type="entry name" value="Bac_Flav_CTERM"/>
    <property type="match status" value="1"/>
</dbReference>
<evidence type="ECO:0000256" key="2">
    <source>
        <dbReference type="ARBA" id="ARBA00022525"/>
    </source>
</evidence>
<dbReference type="EMBL" id="SGIU01000002">
    <property type="protein sequence ID" value="TAI47010.1"/>
    <property type="molecule type" value="Genomic_DNA"/>
</dbReference>
<protein>
    <submittedName>
        <fullName evidence="11">T9SS type B sorting domain-containing protein</fullName>
    </submittedName>
</protein>
<keyword evidence="4" id="KW-0677">Repeat</keyword>
<feature type="domain" description="Calx-beta" evidence="9">
    <location>
        <begin position="856"/>
        <end position="902"/>
    </location>
</feature>
<keyword evidence="12" id="KW-1185">Reference proteome</keyword>
<comment type="caution">
    <text evidence="11">The sequence shown here is derived from an EMBL/GenBank/DDBJ whole genome shotgun (WGS) entry which is preliminary data.</text>
</comment>
<feature type="domain" description="Calx-beta" evidence="9">
    <location>
        <begin position="417"/>
        <end position="463"/>
    </location>
</feature>
<evidence type="ECO:0000256" key="4">
    <source>
        <dbReference type="ARBA" id="ARBA00022737"/>
    </source>
</evidence>
<dbReference type="RefSeq" id="WP_130613432.1">
    <property type="nucleotide sequence ID" value="NZ_SGIU01000002.1"/>
</dbReference>
<feature type="domain" description="Calx-beta" evidence="9">
    <location>
        <begin position="197"/>
        <end position="243"/>
    </location>
</feature>
<feature type="domain" description="Calx-beta" evidence="9">
    <location>
        <begin position="87"/>
        <end position="132"/>
    </location>
</feature>
<evidence type="ECO:0000259" key="10">
    <source>
        <dbReference type="Pfam" id="PF19081"/>
    </source>
</evidence>
<reference evidence="11 12" key="1">
    <citation type="submission" date="2019-02" db="EMBL/GenBank/DDBJ databases">
        <title>Draft genome sequence of Muricauda sp. 176CP4-71.</title>
        <authorList>
            <person name="Park J.-S."/>
        </authorList>
    </citation>
    <scope>NUCLEOTIDE SEQUENCE [LARGE SCALE GENOMIC DNA]</scope>
    <source>
        <strain evidence="11 12">176CP4-71</strain>
    </source>
</reference>
<dbReference type="Pfam" id="PF18884">
    <property type="entry name" value="TSP3_bac"/>
    <property type="match status" value="2"/>
</dbReference>
<feature type="domain" description="DUF11" evidence="8">
    <location>
        <begin position="1437"/>
        <end position="1552"/>
    </location>
</feature>
<dbReference type="GO" id="GO:0016020">
    <property type="term" value="C:membrane"/>
    <property type="evidence" value="ECO:0007669"/>
    <property type="project" value="InterPro"/>
</dbReference>
<dbReference type="OrthoDB" id="1236981at2"/>
<name>A0A4V2HSB3_9FLAO</name>
<evidence type="ECO:0000256" key="7">
    <source>
        <dbReference type="SAM" id="MobiDB-lite"/>
    </source>
</evidence>
<dbReference type="InterPro" id="IPR038081">
    <property type="entry name" value="CalX-like_sf"/>
</dbReference>
<organism evidence="11 12">
    <name type="scientific">Flagellimonas allohymeniacidonis</name>
    <dbReference type="NCBI Taxonomy" id="2517819"/>
    <lineage>
        <taxon>Bacteria</taxon>
        <taxon>Pseudomonadati</taxon>
        <taxon>Bacteroidota</taxon>
        <taxon>Flavobacteriia</taxon>
        <taxon>Flavobacteriales</taxon>
        <taxon>Flavobacteriaceae</taxon>
        <taxon>Flagellimonas</taxon>
    </lineage>
</organism>
<dbReference type="Gene3D" id="2.60.40.2030">
    <property type="match status" value="8"/>
</dbReference>
<keyword evidence="3" id="KW-0732">Signal</keyword>
<dbReference type="Pfam" id="PF13585">
    <property type="entry name" value="CHU_C"/>
    <property type="match status" value="1"/>
</dbReference>
<dbReference type="InterPro" id="IPR051171">
    <property type="entry name" value="CaCA"/>
</dbReference>
<feature type="region of interest" description="Disordered" evidence="7">
    <location>
        <begin position="1375"/>
        <end position="1398"/>
    </location>
</feature>
<dbReference type="InterPro" id="IPR044023">
    <property type="entry name" value="Ig_7"/>
</dbReference>
<dbReference type="InterPro" id="IPR003644">
    <property type="entry name" value="Calx_beta"/>
</dbReference>
<dbReference type="GO" id="GO:0007154">
    <property type="term" value="P:cell communication"/>
    <property type="evidence" value="ECO:0007669"/>
    <property type="project" value="InterPro"/>
</dbReference>
<keyword evidence="5" id="KW-0106">Calcium</keyword>
<proteinExistence type="predicted"/>
<dbReference type="Pfam" id="PF03160">
    <property type="entry name" value="Calx-beta"/>
    <property type="match status" value="8"/>
</dbReference>
<evidence type="ECO:0000256" key="5">
    <source>
        <dbReference type="ARBA" id="ARBA00022837"/>
    </source>
</evidence>
<keyword evidence="2" id="KW-0964">Secreted</keyword>
<feature type="domain" description="Calx-beta" evidence="9">
    <location>
        <begin position="307"/>
        <end position="352"/>
    </location>
</feature>
<dbReference type="Proteomes" id="UP000291981">
    <property type="component" value="Unassembled WGS sequence"/>
</dbReference>
<sequence>MLSLSKITSNSNHAFFGSKLILGFVFMLFFGFNSFGQSNIDIDSPASVPEGDVGTSTIDFTVSIDASDPLADITVDFSITGGNEDGTGGTLTFSANTTTLSQTVSVTTTGDTLIEADELVSVTLSNESANATIVTAVGNSSFTDDDVSNISIDSPASVPEGNVGTSTIDFTVSIDASDPLADITVDFAISGGNEDGTGGTLTFLANTTTLSQTVSVTTNGDTLLEADETVSVTLSNPSANANIVTAVGNSSFTDDDVSNISIDSPASVPEGDVGTSTIDFTVSIDASDPLADITVDFAISGGNEDGTGGTLTFLAGTATLSQTVSVTTNGDTVIEADEAVSVTLSNESANATIVTTVGNSSFTDDDASSINVDSPASVPEGDVGTSTIDFTVSIDASDPLADITVDFAISGGNEDGTGGTLTFLAGTATLSQTVSVTTNGDTVIEADEAVSVTLSNPSANANIVTALGNSSFTDDDASSVNVDSPASVPEGDVGTSTIDFTVSIDASDPLADITVDFAISGGNEDGTGGTLTFLAGTATLSQTVSVTTNGDTLLEADEAVSVTLSNPSANANIVTALGNSSFTDDDASSVNVDSPASVPEGDVGTSAIDFTVSIDASDPLADITVDFAISGGNEDGTGGTLTFLAGTATLSQTVSVTTNGDTVIEPDEAISVTLSNPSVNANIVTALGNSSFADDDASSINVDSPTSVPEGDAGTSTIDFTVSIDASDPLADITVDFAISGGNENGTGGTLTFLAGTATLSQTVSVTTNGDVTVELDEAVSVTLSNPSANANIVTAVGNSSFTDDDTFNININNPTATAEGNVGTSTIDFTVSIDASDPLADITVDFAITGGNENGTGGTLTFLAGTATLSQTVSLTTNGDTVIEADEAVSVTLSNPSANASIVTAVGNSSFTDDDTCAAGTIAPALDGAIATEFCDNLVQDLDEYTISTAPPGSSLRWSANSDTSVTGDYLPTSTVTAEGTYFGFFYDALNDCASPTLSVTLSLSNTPSSGTATNTNTCDNSSEGDSVVDLDDQLTGADSGSWNLFSAPGGASITINASNIVNFNGQPLGDYIFRYTTSGAVAPCVNQTTDLTVSVIDCSIPCDAGNSAPTLDTSQPLEFCDAVSADLNDYVTDTAPAGSVLTWSTNPDPLDTAAHRSNNVIAPGSYFGFFFDAANNCASPVLTVTLALNITPTVDNPQGDTRCGEGTLTLTAETEDSAVLSWYAAATGGAVLGTGPSFETPSIATTTSFFVETTANGCTSARSEVIATVNEEPAATNTIACNVAGNGGPTIIDLDDTLTGPTAGTWAIISQPTGGTSTVGAGNAVNFEGQPDGDYVFEFTVSGDISPCTNTSVQVTISVSACVIDTDGDGLTNAEENDLGTDPNNADTDNDGLTDGEEVLAVDDPSTTAVPSGPSDPLDDCDPFLTPACDPEPIDLAITKEVDNTRVLVGASITFTITLENTTMDRVLDVEVEDIIGTDAGYTYVSDTPSSGTYDATTGIWTIPELLPEQIVTLEIVVTVTGTGQLSNTATITSTFPIDNNPANDTATVTFEVVASPCTDPGTLCNIFSPNGDGINDTLEFVDPLNEFPNARLEVFDRYGNSVFEMDGYDSSWDGTGSNGNLPKGTYFYLLDLGDGSEVQKGWIQIIR</sequence>
<dbReference type="Pfam" id="PF01345">
    <property type="entry name" value="DUF11"/>
    <property type="match status" value="1"/>
</dbReference>
<evidence type="ECO:0000256" key="1">
    <source>
        <dbReference type="ARBA" id="ARBA00004613"/>
    </source>
</evidence>
<dbReference type="SUPFAM" id="SSF141072">
    <property type="entry name" value="CalX-like"/>
    <property type="match status" value="8"/>
</dbReference>
<dbReference type="GO" id="GO:0030001">
    <property type="term" value="P:metal ion transport"/>
    <property type="evidence" value="ECO:0007669"/>
    <property type="project" value="TreeGrafter"/>
</dbReference>
<evidence type="ECO:0000256" key="6">
    <source>
        <dbReference type="ARBA" id="ARBA00023065"/>
    </source>
</evidence>
<comment type="subcellular location">
    <subcellularLocation>
        <location evidence="1">Secreted</location>
    </subcellularLocation>
</comment>
<feature type="domain" description="Ig-like" evidence="10">
    <location>
        <begin position="1193"/>
        <end position="1272"/>
    </location>
</feature>
<dbReference type="InterPro" id="IPR026341">
    <property type="entry name" value="T9SS_type_B"/>
</dbReference>
<feature type="domain" description="Calx-beta" evidence="9">
    <location>
        <begin position="637"/>
        <end position="683"/>
    </location>
</feature>
<evidence type="ECO:0000313" key="12">
    <source>
        <dbReference type="Proteomes" id="UP000291981"/>
    </source>
</evidence>
<evidence type="ECO:0000259" key="8">
    <source>
        <dbReference type="Pfam" id="PF01345"/>
    </source>
</evidence>
<feature type="domain" description="Calx-beta" evidence="9">
    <location>
        <begin position="746"/>
        <end position="793"/>
    </location>
</feature>
<evidence type="ECO:0000259" key="9">
    <source>
        <dbReference type="Pfam" id="PF03160"/>
    </source>
</evidence>
<gene>
    <name evidence="11" type="ORF">EW142_09950</name>
</gene>
<dbReference type="Pfam" id="PF19081">
    <property type="entry name" value="Ig_7"/>
    <property type="match status" value="1"/>
</dbReference>
<evidence type="ECO:0000256" key="3">
    <source>
        <dbReference type="ARBA" id="ARBA00022729"/>
    </source>
</evidence>
<feature type="domain" description="Calx-beta" evidence="9">
    <location>
        <begin position="527"/>
        <end position="573"/>
    </location>
</feature>
<accession>A0A4V2HSB3</accession>
<dbReference type="PANTHER" id="PTHR11878:SF65">
    <property type="entry name" value="NA_CA-EXCHANGE PROTEIN, ISOFORM G"/>
    <property type="match status" value="1"/>
</dbReference>